<organism evidence="2 3">
    <name type="scientific">Streptomyces coacervatus</name>
    <dbReference type="NCBI Taxonomy" id="647381"/>
    <lineage>
        <taxon>Bacteria</taxon>
        <taxon>Bacillati</taxon>
        <taxon>Actinomycetota</taxon>
        <taxon>Actinomycetes</taxon>
        <taxon>Kitasatosporales</taxon>
        <taxon>Streptomycetaceae</taxon>
        <taxon>Streptomyces</taxon>
    </lineage>
</organism>
<dbReference type="SUPFAM" id="SSF69118">
    <property type="entry name" value="AhpD-like"/>
    <property type="match status" value="1"/>
</dbReference>
<proteinExistence type="predicted"/>
<dbReference type="Proteomes" id="UP001501009">
    <property type="component" value="Unassembled WGS sequence"/>
</dbReference>
<dbReference type="EMBL" id="BAABDE010000028">
    <property type="protein sequence ID" value="GAA3827915.1"/>
    <property type="molecule type" value="Genomic_DNA"/>
</dbReference>
<evidence type="ECO:0000259" key="1">
    <source>
        <dbReference type="Pfam" id="PF02627"/>
    </source>
</evidence>
<accession>A0ABP7IVV3</accession>
<gene>
    <name evidence="2" type="ORF">GCM10022403_071440</name>
</gene>
<evidence type="ECO:0000313" key="3">
    <source>
        <dbReference type="Proteomes" id="UP001501009"/>
    </source>
</evidence>
<feature type="domain" description="Carboxymuconolactone decarboxylase-like" evidence="1">
    <location>
        <begin position="33"/>
        <end position="95"/>
    </location>
</feature>
<dbReference type="RefSeq" id="WP_275776422.1">
    <property type="nucleotide sequence ID" value="NZ_BAABDE010000028.1"/>
</dbReference>
<reference evidence="3" key="1">
    <citation type="journal article" date="2019" name="Int. J. Syst. Evol. Microbiol.">
        <title>The Global Catalogue of Microorganisms (GCM) 10K type strain sequencing project: providing services to taxonomists for standard genome sequencing and annotation.</title>
        <authorList>
            <consortium name="The Broad Institute Genomics Platform"/>
            <consortium name="The Broad Institute Genome Sequencing Center for Infectious Disease"/>
            <person name="Wu L."/>
            <person name="Ma J."/>
        </authorList>
    </citation>
    <scope>NUCLEOTIDE SEQUENCE [LARGE SCALE GENOMIC DNA]</scope>
    <source>
        <strain evidence="3">JCM 17138</strain>
    </source>
</reference>
<dbReference type="Pfam" id="PF02627">
    <property type="entry name" value="CMD"/>
    <property type="match status" value="1"/>
</dbReference>
<dbReference type="PANTHER" id="PTHR34846">
    <property type="entry name" value="4-CARBOXYMUCONOLACTONE DECARBOXYLASE FAMILY PROTEIN (AFU_ORTHOLOGUE AFUA_6G11590)"/>
    <property type="match status" value="1"/>
</dbReference>
<dbReference type="Gene3D" id="1.20.1290.10">
    <property type="entry name" value="AhpD-like"/>
    <property type="match status" value="1"/>
</dbReference>
<protein>
    <submittedName>
        <fullName evidence="2">Carboxymuconolactone decarboxylase family protein</fullName>
    </submittedName>
</protein>
<sequence length="169" mass="18446">MEYPDLTELPADLQKIAAERSNVNIYRMVFHSPALAPAFLQMADAIFQGALPHPLRELAILRVGHVYKAPYEIHHHENIGRLLGLDEAGIAAAGACSAEGLTEEQTAILSLTDRLLVQHTLTESDRAEALAFLTAGQLSDLVLTVGFYQLVCNFLNTFGVTTEGEKAPY</sequence>
<evidence type="ECO:0000313" key="2">
    <source>
        <dbReference type="EMBL" id="GAA3827915.1"/>
    </source>
</evidence>
<name>A0ABP7IVV3_9ACTN</name>
<dbReference type="PANTHER" id="PTHR34846:SF11">
    <property type="entry name" value="4-CARBOXYMUCONOLACTONE DECARBOXYLASE FAMILY PROTEIN (AFU_ORTHOLOGUE AFUA_6G11590)"/>
    <property type="match status" value="1"/>
</dbReference>
<keyword evidence="3" id="KW-1185">Reference proteome</keyword>
<dbReference type="InterPro" id="IPR029032">
    <property type="entry name" value="AhpD-like"/>
</dbReference>
<dbReference type="InterPro" id="IPR003779">
    <property type="entry name" value="CMD-like"/>
</dbReference>
<comment type="caution">
    <text evidence="2">The sequence shown here is derived from an EMBL/GenBank/DDBJ whole genome shotgun (WGS) entry which is preliminary data.</text>
</comment>